<dbReference type="AlphaFoldDB" id="A0AAW8JIE2"/>
<dbReference type="EMBL" id="JAVIDA010000011">
    <property type="protein sequence ID" value="MDQ9071792.1"/>
    <property type="molecule type" value="Genomic_DNA"/>
</dbReference>
<accession>A0AAW8JIE2</accession>
<evidence type="ECO:0000313" key="1">
    <source>
        <dbReference type="EMBL" id="MDQ9071792.1"/>
    </source>
</evidence>
<comment type="caution">
    <text evidence="1">The sequence shown here is derived from an EMBL/GenBank/DDBJ whole genome shotgun (WGS) entry which is preliminary data.</text>
</comment>
<gene>
    <name evidence="1" type="ORF">RFH51_10010</name>
</gene>
<dbReference type="RefSeq" id="WP_308956119.1">
    <property type="nucleotide sequence ID" value="NZ_JAVICY010000012.1"/>
</dbReference>
<evidence type="ECO:0000313" key="2">
    <source>
        <dbReference type="Proteomes" id="UP001243195"/>
    </source>
</evidence>
<reference evidence="1" key="1">
    <citation type="submission" date="2023-08" db="EMBL/GenBank/DDBJ databases">
        <title>Emergence of clinically-relevant ST2 carbapenem-resistant Acinetobacter baumannii strains in hospital sewages in Zhejiang, East of China.</title>
        <authorList>
            <person name="Kaichao C."/>
            <person name="Zhang R."/>
        </authorList>
    </citation>
    <scope>NUCLEOTIDE SEQUENCE</scope>
    <source>
        <strain evidence="1">M-SY-60</strain>
    </source>
</reference>
<dbReference type="Proteomes" id="UP001243195">
    <property type="component" value="Unassembled WGS sequence"/>
</dbReference>
<organism evidence="1 2">
    <name type="scientific">Acinetobacter gerneri</name>
    <dbReference type="NCBI Taxonomy" id="202952"/>
    <lineage>
        <taxon>Bacteria</taxon>
        <taxon>Pseudomonadati</taxon>
        <taxon>Pseudomonadota</taxon>
        <taxon>Gammaproteobacteria</taxon>
        <taxon>Moraxellales</taxon>
        <taxon>Moraxellaceae</taxon>
        <taxon>Acinetobacter</taxon>
    </lineage>
</organism>
<sequence>MSNQFQNPHKNYDASDMHDIASMAECDMEWMNIVITDVRKRISEIKTELGNKNIAGFYALEKVLEIYKYVADDRLGHHAEEAEKYKAEWKANKGGNK</sequence>
<protein>
    <submittedName>
        <fullName evidence="1">Uncharacterized protein</fullName>
    </submittedName>
</protein>
<name>A0AAW8JIE2_9GAMM</name>
<proteinExistence type="predicted"/>